<gene>
    <name evidence="3" type="ORF">OG375_07525</name>
</gene>
<dbReference type="RefSeq" id="WP_328374060.1">
    <property type="nucleotide sequence ID" value="NZ_CP107936.1"/>
</dbReference>
<dbReference type="Proteomes" id="UP001346877">
    <property type="component" value="Chromosome"/>
</dbReference>
<name>A0ABZ1PJ67_9ACTN</name>
<dbReference type="PROSITE" id="PS50231">
    <property type="entry name" value="RICIN_B_LECTIN"/>
    <property type="match status" value="1"/>
</dbReference>
<evidence type="ECO:0000313" key="4">
    <source>
        <dbReference type="Proteomes" id="UP001346877"/>
    </source>
</evidence>
<dbReference type="InterPro" id="IPR000772">
    <property type="entry name" value="Ricin_B_lectin"/>
</dbReference>
<organism evidence="3 4">
    <name type="scientific">Micromonospora zamorensis</name>
    <dbReference type="NCBI Taxonomy" id="709883"/>
    <lineage>
        <taxon>Bacteria</taxon>
        <taxon>Bacillati</taxon>
        <taxon>Actinomycetota</taxon>
        <taxon>Actinomycetes</taxon>
        <taxon>Micromonosporales</taxon>
        <taxon>Micromonosporaceae</taxon>
        <taxon>Micromonospora</taxon>
    </lineage>
</organism>
<accession>A0ABZ1PJ67</accession>
<dbReference type="SMART" id="SM00458">
    <property type="entry name" value="RICIN"/>
    <property type="match status" value="1"/>
</dbReference>
<dbReference type="SUPFAM" id="SSF50370">
    <property type="entry name" value="Ricin B-like lectins"/>
    <property type="match status" value="1"/>
</dbReference>
<keyword evidence="4" id="KW-1185">Reference proteome</keyword>
<dbReference type="Gene3D" id="2.80.10.50">
    <property type="match status" value="1"/>
</dbReference>
<proteinExistence type="predicted"/>
<dbReference type="InterPro" id="IPR035992">
    <property type="entry name" value="Ricin_B-like_lectins"/>
</dbReference>
<protein>
    <submittedName>
        <fullName evidence="3">RICIN domain-containing protein</fullName>
    </submittedName>
</protein>
<feature type="domain" description="Ricin B lectin" evidence="2">
    <location>
        <begin position="12"/>
        <end position="139"/>
    </location>
</feature>
<reference evidence="3 4" key="1">
    <citation type="submission" date="2022-10" db="EMBL/GenBank/DDBJ databases">
        <title>The complete genomes of actinobacterial strains from the NBC collection.</title>
        <authorList>
            <person name="Joergensen T.S."/>
            <person name="Alvarez Arevalo M."/>
            <person name="Sterndorff E.B."/>
            <person name="Faurdal D."/>
            <person name="Vuksanovic O."/>
            <person name="Mourched A.-S."/>
            <person name="Charusanti P."/>
            <person name="Shaw S."/>
            <person name="Blin K."/>
            <person name="Weber T."/>
        </authorList>
    </citation>
    <scope>NUCLEOTIDE SEQUENCE [LARGE SCALE GENOMIC DNA]</scope>
    <source>
        <strain evidence="3 4">NBC_00396</strain>
    </source>
</reference>
<feature type="region of interest" description="Disordered" evidence="1">
    <location>
        <begin position="1"/>
        <end position="22"/>
    </location>
</feature>
<sequence length="139" mass="14565">MAPRPASIRPPPTVEPTVLSPDGATVETTADTVRAGQLADCRDDRARNQLWTMKPDGSVQLGGRCLDVLGASSDAGAAIQLTTCNTTPAQRFTLDGDQHLVNAHSGMCLGAVGQSTASGALIEQRSCGAGTDHLRWIRR</sequence>
<dbReference type="CDD" id="cd00161">
    <property type="entry name" value="beta-trefoil_Ricin-like"/>
    <property type="match status" value="1"/>
</dbReference>
<dbReference type="EMBL" id="CP107941">
    <property type="protein sequence ID" value="WUI84159.1"/>
    <property type="molecule type" value="Genomic_DNA"/>
</dbReference>
<evidence type="ECO:0000256" key="1">
    <source>
        <dbReference type="SAM" id="MobiDB-lite"/>
    </source>
</evidence>
<dbReference type="Pfam" id="PF00652">
    <property type="entry name" value="Ricin_B_lectin"/>
    <property type="match status" value="1"/>
</dbReference>
<evidence type="ECO:0000259" key="2">
    <source>
        <dbReference type="SMART" id="SM00458"/>
    </source>
</evidence>
<evidence type="ECO:0000313" key="3">
    <source>
        <dbReference type="EMBL" id="WUI84159.1"/>
    </source>
</evidence>